<dbReference type="PANTHER" id="PTHR43369">
    <property type="entry name" value="PHOSPHORIBOSYLGLYCINAMIDE FORMYLTRANSFERASE"/>
    <property type="match status" value="1"/>
</dbReference>
<proteinExistence type="predicted"/>
<dbReference type="RefSeq" id="WP_015940985.1">
    <property type="nucleotide sequence ID" value="NC_011831.1"/>
</dbReference>
<reference evidence="6" key="1">
    <citation type="submission" date="2008-12" db="EMBL/GenBank/DDBJ databases">
        <title>Complete sequence of Chloroflexus aggregans DSM 9485.</title>
        <authorList>
            <consortium name="US DOE Joint Genome Institute"/>
            <person name="Lucas S."/>
            <person name="Copeland A."/>
            <person name="Lapidus A."/>
            <person name="Glavina del Rio T."/>
            <person name="Dalin E."/>
            <person name="Tice H."/>
            <person name="Pitluck S."/>
            <person name="Foster B."/>
            <person name="Larimer F."/>
            <person name="Land M."/>
            <person name="Hauser L."/>
            <person name="Kyrpides N."/>
            <person name="Mikhailova N."/>
            <person name="Bryant D."/>
            <person name="Richardson P."/>
        </authorList>
    </citation>
    <scope>NUCLEOTIDE SEQUENCE</scope>
    <source>
        <strain evidence="6">DSM 9485</strain>
    </source>
</reference>
<evidence type="ECO:0000313" key="6">
    <source>
        <dbReference type="EMBL" id="ACL25127.1"/>
    </source>
</evidence>
<dbReference type="Gene3D" id="3.40.50.170">
    <property type="entry name" value="Formyl transferase, N-terminal domain"/>
    <property type="match status" value="1"/>
</dbReference>
<dbReference type="Pfam" id="PF00551">
    <property type="entry name" value="Formyl_trans_N"/>
    <property type="match status" value="1"/>
</dbReference>
<dbReference type="AlphaFoldDB" id="B8GD60"/>
<dbReference type="OrthoDB" id="467573at2"/>
<keyword evidence="3 6" id="KW-0808">Transferase</keyword>
<dbReference type="KEGG" id="cag:Cagg_2244"/>
<dbReference type="STRING" id="326427.Cagg_2244"/>
<dbReference type="InterPro" id="IPR036477">
    <property type="entry name" value="Formyl_transf_N_sf"/>
</dbReference>
<feature type="domain" description="Formyl transferase N-terminal" evidence="5">
    <location>
        <begin position="34"/>
        <end position="133"/>
    </location>
</feature>
<name>B8GD60_CHLAD</name>
<protein>
    <recommendedName>
        <fullName evidence="2">phosphoribosylglycinamide formyltransferase 1</fullName>
        <ecNumber evidence="2">2.1.2.2</ecNumber>
    </recommendedName>
</protein>
<dbReference type="GO" id="GO:0004644">
    <property type="term" value="F:phosphoribosylglycinamide formyltransferase activity"/>
    <property type="evidence" value="ECO:0007669"/>
    <property type="project" value="UniProtKB-EC"/>
</dbReference>
<evidence type="ECO:0000256" key="2">
    <source>
        <dbReference type="ARBA" id="ARBA00012254"/>
    </source>
</evidence>
<dbReference type="Proteomes" id="UP000002508">
    <property type="component" value="Chromosome"/>
</dbReference>
<dbReference type="GO" id="GO:0006189">
    <property type="term" value="P:'de novo' IMP biosynthetic process"/>
    <property type="evidence" value="ECO:0007669"/>
    <property type="project" value="TreeGrafter"/>
</dbReference>
<evidence type="ECO:0000259" key="5">
    <source>
        <dbReference type="Pfam" id="PF00551"/>
    </source>
</evidence>
<dbReference type="PANTHER" id="PTHR43369:SF2">
    <property type="entry name" value="PHOSPHORIBOSYLGLYCINAMIDE FORMYLTRANSFERASE"/>
    <property type="match status" value="1"/>
</dbReference>
<dbReference type="GO" id="GO:0005829">
    <property type="term" value="C:cytosol"/>
    <property type="evidence" value="ECO:0007669"/>
    <property type="project" value="TreeGrafter"/>
</dbReference>
<evidence type="ECO:0000256" key="1">
    <source>
        <dbReference type="ARBA" id="ARBA00005054"/>
    </source>
</evidence>
<dbReference type="EC" id="2.1.2.2" evidence="2"/>
<comment type="pathway">
    <text evidence="1">Purine metabolism; IMP biosynthesis via de novo pathway; N(2)-formyl-N(1)-(5-phospho-D-ribosyl)glycinamide from N(1)-(5-phospho-D-ribosyl)glycinamide (10-formyl THF route): step 1/1.</text>
</comment>
<dbReference type="HOGENOM" id="CLU_1377547_0_0_0"/>
<gene>
    <name evidence="6" type="ordered locus">Cagg_2244</name>
</gene>
<evidence type="ECO:0000256" key="4">
    <source>
        <dbReference type="ARBA" id="ARBA00022755"/>
    </source>
</evidence>
<dbReference type="CDD" id="cd08369">
    <property type="entry name" value="FMT_core"/>
    <property type="match status" value="1"/>
</dbReference>
<dbReference type="EMBL" id="CP001337">
    <property type="protein sequence ID" value="ACL25127.1"/>
    <property type="molecule type" value="Genomic_DNA"/>
</dbReference>
<keyword evidence="4" id="KW-0658">Purine biosynthesis</keyword>
<organism evidence="6 7">
    <name type="scientific">Chloroflexus aggregans (strain MD-66 / DSM 9485)</name>
    <dbReference type="NCBI Taxonomy" id="326427"/>
    <lineage>
        <taxon>Bacteria</taxon>
        <taxon>Bacillati</taxon>
        <taxon>Chloroflexota</taxon>
        <taxon>Chloroflexia</taxon>
        <taxon>Chloroflexales</taxon>
        <taxon>Chloroflexineae</taxon>
        <taxon>Chloroflexaceae</taxon>
        <taxon>Chloroflexus</taxon>
    </lineage>
</organism>
<accession>B8GD60</accession>
<evidence type="ECO:0000256" key="3">
    <source>
        <dbReference type="ARBA" id="ARBA00022679"/>
    </source>
</evidence>
<dbReference type="eggNOG" id="COG0223">
    <property type="taxonomic scope" value="Bacteria"/>
</dbReference>
<dbReference type="InterPro" id="IPR002376">
    <property type="entry name" value="Formyl_transf_N"/>
</dbReference>
<keyword evidence="7" id="KW-1185">Reference proteome</keyword>
<evidence type="ECO:0000313" key="7">
    <source>
        <dbReference type="Proteomes" id="UP000002508"/>
    </source>
</evidence>
<sequence length="214" mass="24777">MKVLFLGSSQSPLVEWLQSVGEEVVATMEPIDVAFLDAYSPDFIVSYGYRHIIKKDVLLRYTGRAINLHISYLPWNRGADPNFWSFVEDTPKGVTIHYLNEGVDTGDIIVQKRVTFSESDTLRTSYDKLQEEIQALFKDNWASIRTGECHRKRQQGKGAFYRLKDKERLSHLLTRGWDTPIAVLEEYAAETQMVMQFWDTYDAEINEIRRQGTS</sequence>
<dbReference type="SUPFAM" id="SSF53328">
    <property type="entry name" value="Formyltransferase"/>
    <property type="match status" value="1"/>
</dbReference>